<evidence type="ECO:0000313" key="3">
    <source>
        <dbReference type="Proteomes" id="UP000646365"/>
    </source>
</evidence>
<keyword evidence="1" id="KW-0812">Transmembrane</keyword>
<comment type="caution">
    <text evidence="2">The sequence shown here is derived from an EMBL/GenBank/DDBJ whole genome shotgun (WGS) entry which is preliminary data.</text>
</comment>
<accession>A0A8J2YUP2</accession>
<keyword evidence="1" id="KW-1133">Transmembrane helix</keyword>
<reference evidence="2" key="2">
    <citation type="submission" date="2020-09" db="EMBL/GenBank/DDBJ databases">
        <authorList>
            <person name="Sun Q."/>
            <person name="Zhou Y."/>
        </authorList>
    </citation>
    <scope>NUCLEOTIDE SEQUENCE</scope>
    <source>
        <strain evidence="2">CGMCC 1.15725</strain>
    </source>
</reference>
<name>A0A8J2YUP2_9PROT</name>
<sequence length="88" mass="9498">MRQPNFDGSRRDPRYGGARATVAAWAVVFALFAFVLAFPSLAGRSSSQPVSPDRAIAKLVARAVPADRDICQCTEFDHLEMTAAPSLC</sequence>
<dbReference type="EMBL" id="BMJQ01000007">
    <property type="protein sequence ID" value="GGF22209.1"/>
    <property type="molecule type" value="Genomic_DNA"/>
</dbReference>
<evidence type="ECO:0000256" key="1">
    <source>
        <dbReference type="SAM" id="Phobius"/>
    </source>
</evidence>
<reference evidence="2" key="1">
    <citation type="journal article" date="2014" name="Int. J. Syst. Evol. Microbiol.">
        <title>Complete genome sequence of Corynebacterium casei LMG S-19264T (=DSM 44701T), isolated from a smear-ripened cheese.</title>
        <authorList>
            <consortium name="US DOE Joint Genome Institute (JGI-PGF)"/>
            <person name="Walter F."/>
            <person name="Albersmeier A."/>
            <person name="Kalinowski J."/>
            <person name="Ruckert C."/>
        </authorList>
    </citation>
    <scope>NUCLEOTIDE SEQUENCE</scope>
    <source>
        <strain evidence="2">CGMCC 1.15725</strain>
    </source>
</reference>
<protein>
    <submittedName>
        <fullName evidence="2">Uncharacterized protein</fullName>
    </submittedName>
</protein>
<organism evidence="2 3">
    <name type="scientific">Aliidongia dinghuensis</name>
    <dbReference type="NCBI Taxonomy" id="1867774"/>
    <lineage>
        <taxon>Bacteria</taxon>
        <taxon>Pseudomonadati</taxon>
        <taxon>Pseudomonadota</taxon>
        <taxon>Alphaproteobacteria</taxon>
        <taxon>Rhodospirillales</taxon>
        <taxon>Dongiaceae</taxon>
        <taxon>Aliidongia</taxon>
    </lineage>
</organism>
<dbReference type="Proteomes" id="UP000646365">
    <property type="component" value="Unassembled WGS sequence"/>
</dbReference>
<proteinExistence type="predicted"/>
<keyword evidence="3" id="KW-1185">Reference proteome</keyword>
<dbReference type="RefSeq" id="WP_189047175.1">
    <property type="nucleotide sequence ID" value="NZ_BMJQ01000007.1"/>
</dbReference>
<dbReference type="AlphaFoldDB" id="A0A8J2YUP2"/>
<gene>
    <name evidence="2" type="ORF">GCM10011611_30350</name>
</gene>
<feature type="transmembrane region" description="Helical" evidence="1">
    <location>
        <begin position="20"/>
        <end position="42"/>
    </location>
</feature>
<evidence type="ECO:0000313" key="2">
    <source>
        <dbReference type="EMBL" id="GGF22209.1"/>
    </source>
</evidence>
<keyword evidence="1" id="KW-0472">Membrane</keyword>